<dbReference type="PATRIC" id="fig|106634.4.peg.690"/>
<dbReference type="Proteomes" id="UP000064201">
    <property type="component" value="Chromosome"/>
</dbReference>
<dbReference type="RefSeq" id="WP_019572015.1">
    <property type="nucleotide sequence ID" value="NZ_CP011367.1"/>
</dbReference>
<dbReference type="AlphaFoldDB" id="A0A0G3FZQ0"/>
<proteinExistence type="predicted"/>
<feature type="transmembrane region" description="Helical" evidence="1">
    <location>
        <begin position="49"/>
        <end position="70"/>
    </location>
</feature>
<dbReference type="KEGG" id="tvr:TVD_03390"/>
<keyword evidence="1" id="KW-0812">Transmembrane</keyword>
<keyword evidence="3" id="KW-1185">Reference proteome</keyword>
<evidence type="ECO:0000313" key="3">
    <source>
        <dbReference type="Proteomes" id="UP000064201"/>
    </source>
</evidence>
<dbReference type="EMBL" id="CP011367">
    <property type="protein sequence ID" value="AKJ94470.1"/>
    <property type="molecule type" value="Genomic_DNA"/>
</dbReference>
<sequence>MKAFVRWVDRAPLWLFALLVATLGLAPWIPEPHVAEKLRWLLAGELTRLWDILDLVMHAIPWLLMAFKLYRTSVTVRGRP</sequence>
<dbReference type="OrthoDB" id="1467821at2"/>
<dbReference type="STRING" id="106634.TVD_03390"/>
<feature type="transmembrane region" description="Helical" evidence="1">
    <location>
        <begin position="12"/>
        <end position="29"/>
    </location>
</feature>
<gene>
    <name evidence="2" type="ORF">TVD_03390</name>
</gene>
<evidence type="ECO:0000313" key="2">
    <source>
        <dbReference type="EMBL" id="AKJ94470.1"/>
    </source>
</evidence>
<evidence type="ECO:0000256" key="1">
    <source>
        <dbReference type="SAM" id="Phobius"/>
    </source>
</evidence>
<accession>A0A0G3FZQ0</accession>
<protein>
    <submittedName>
        <fullName evidence="2">RND transporter</fullName>
    </submittedName>
</protein>
<name>A0A0G3FZQ0_9GAMM</name>
<keyword evidence="1" id="KW-1133">Transmembrane helix</keyword>
<reference evidence="2 3" key="1">
    <citation type="submission" date="2015-04" db="EMBL/GenBank/DDBJ databases">
        <title>Complete Sequence for the Genome of the Thioalkalivibrio versutus D301.</title>
        <authorList>
            <person name="Mu T."/>
            <person name="Zhou J."/>
            <person name="Xu X."/>
        </authorList>
    </citation>
    <scope>NUCLEOTIDE SEQUENCE [LARGE SCALE GENOMIC DNA]</scope>
    <source>
        <strain evidence="2 3">D301</strain>
    </source>
</reference>
<keyword evidence="1" id="KW-0472">Membrane</keyword>
<organism evidence="2 3">
    <name type="scientific">Thioalkalivibrio versutus</name>
    <dbReference type="NCBI Taxonomy" id="106634"/>
    <lineage>
        <taxon>Bacteria</taxon>
        <taxon>Pseudomonadati</taxon>
        <taxon>Pseudomonadota</taxon>
        <taxon>Gammaproteobacteria</taxon>
        <taxon>Chromatiales</taxon>
        <taxon>Ectothiorhodospiraceae</taxon>
        <taxon>Thioalkalivibrio</taxon>
    </lineage>
</organism>